<reference evidence="1" key="1">
    <citation type="journal article" date="2016" name="Proc. Natl. Acad. Sci. U.S.A.">
        <title>Lipid metabolic changes in an early divergent fungus govern the establishment of a mutualistic symbiosis with endobacteria.</title>
        <authorList>
            <person name="Lastovetsky O.A."/>
            <person name="Gaspar M.L."/>
            <person name="Mondo S.J."/>
            <person name="LaButti K.M."/>
            <person name="Sandor L."/>
            <person name="Grigoriev I.V."/>
            <person name="Henry S.A."/>
            <person name="Pawlowska T.E."/>
        </authorList>
    </citation>
    <scope>NUCLEOTIDE SEQUENCE [LARGE SCALE GENOMIC DNA]</scope>
    <source>
        <strain evidence="1">ATCC 52814</strain>
    </source>
</reference>
<name>A0A1X0RGK4_RHIZD</name>
<dbReference type="Proteomes" id="UP000242414">
    <property type="component" value="Unassembled WGS sequence"/>
</dbReference>
<evidence type="ECO:0008006" key="2">
    <source>
        <dbReference type="Google" id="ProtNLM"/>
    </source>
</evidence>
<dbReference type="VEuPathDB" id="FungiDB:BCV72DRAFT_198255"/>
<proteinExistence type="predicted"/>
<sequence>MLEKIEDNLIQCISFIHDILYHDIEVRNGYLYSCPCPDSFKLCKYIFLVNRIFQVLFTERNIRSTSNMDERILRFSEFINKGEKYFHVINKLWKEKPSLLAQQGKLNEMSLLINTLKEAATAIYDVGESSHTITPRQRCFFPFFYN</sequence>
<evidence type="ECO:0000313" key="1">
    <source>
        <dbReference type="EMBL" id="ORE11203.1"/>
    </source>
</evidence>
<dbReference type="EMBL" id="KV921859">
    <property type="protein sequence ID" value="ORE11203.1"/>
    <property type="molecule type" value="Genomic_DNA"/>
</dbReference>
<accession>A0A1X0RGK4</accession>
<gene>
    <name evidence="1" type="ORF">BCV72DRAFT_198255</name>
</gene>
<protein>
    <recommendedName>
        <fullName evidence="2">SWIM-type domain-containing protein</fullName>
    </recommendedName>
</protein>
<organism evidence="1">
    <name type="scientific">Rhizopus microsporus var. microsporus</name>
    <dbReference type="NCBI Taxonomy" id="86635"/>
    <lineage>
        <taxon>Eukaryota</taxon>
        <taxon>Fungi</taxon>
        <taxon>Fungi incertae sedis</taxon>
        <taxon>Mucoromycota</taxon>
        <taxon>Mucoromycotina</taxon>
        <taxon>Mucoromycetes</taxon>
        <taxon>Mucorales</taxon>
        <taxon>Mucorineae</taxon>
        <taxon>Rhizopodaceae</taxon>
        <taxon>Rhizopus</taxon>
    </lineage>
</organism>
<dbReference type="AlphaFoldDB" id="A0A1X0RGK4"/>